<feature type="region of interest" description="Disordered" evidence="1">
    <location>
        <begin position="256"/>
        <end position="281"/>
    </location>
</feature>
<evidence type="ECO:0000313" key="2">
    <source>
        <dbReference type="EMBL" id="WNO29812.1"/>
    </source>
</evidence>
<sequence length="281" mass="31487">MSEKPSILGSPPPTERPAINGSMSMANIRPDMFDAATSNVSMPALWERSYLCPCRDRSTRQPNQSCSICKGRGIAYLTPASIELMIQSQEKGVFNGDLGILDSGTAIGTPQDRNLTISFRDRITLPHTSVSQSFIFDVSERRVKNGFYMVYDVKEITLAVSVKGELYEGEDYTVDLKNNLFFPKPELLGQVISINIMTTLRYMVADLLKEHRYAPTPTEKAVRMQQKLLLKREDIFIDKEAFEVGASNAEVQEMVDPKRKPSTDGLNGFFRGGGNRFEQQP</sequence>
<reference evidence="2" key="1">
    <citation type="submission" date="2023-04" db="EMBL/GenBank/DDBJ databases">
        <authorList>
            <person name="Zhang X."/>
        </authorList>
    </citation>
    <scope>NUCLEOTIDE SEQUENCE</scope>
</reference>
<evidence type="ECO:0000256" key="1">
    <source>
        <dbReference type="SAM" id="MobiDB-lite"/>
    </source>
</evidence>
<protein>
    <submittedName>
        <fullName evidence="2">Uncharacterized protein</fullName>
    </submittedName>
</protein>
<name>A0AA96KRA7_9CAUD</name>
<proteinExistence type="predicted"/>
<feature type="region of interest" description="Disordered" evidence="1">
    <location>
        <begin position="1"/>
        <end position="21"/>
    </location>
</feature>
<dbReference type="EMBL" id="OQ884030">
    <property type="protein sequence ID" value="WNO29812.1"/>
    <property type="molecule type" value="Genomic_DNA"/>
</dbReference>
<accession>A0AA96KRA7</accession>
<organism evidence="2">
    <name type="scientific">Bacillus phage SDFMU_Pbc</name>
    <dbReference type="NCBI Taxonomy" id="3076135"/>
    <lineage>
        <taxon>Viruses</taxon>
        <taxon>Duplodnaviria</taxon>
        <taxon>Heunggongvirae</taxon>
        <taxon>Uroviricota</taxon>
        <taxon>Caudoviricetes</taxon>
        <taxon>Herelleviridae</taxon>
        <taxon>Bastillevirinae</taxon>
        <taxon>Agatevirus</taxon>
        <taxon>Agatevirus agate</taxon>
    </lineage>
</organism>